<reference evidence="16 17" key="1">
    <citation type="submission" date="2018-06" db="EMBL/GenBank/DDBJ databases">
        <authorList>
            <consortium name="Pathogen Informatics"/>
            <person name="Doyle S."/>
        </authorList>
    </citation>
    <scope>NUCLEOTIDE SEQUENCE [LARGE SCALE GENOMIC DNA]</scope>
    <source>
        <strain evidence="16 17">NCTC7582</strain>
    </source>
</reference>
<comment type="catalytic activity">
    <reaction evidence="12">
        <text>ssDNA + n NTP = ssDNA/pppN(pN)n-1 hybrid + (n-1) diphosphate.</text>
        <dbReference type="EC" id="2.7.7.101"/>
    </reaction>
</comment>
<keyword evidence="10 12" id="KW-0238">DNA-binding</keyword>
<accession>A0A2X1B8H5</accession>
<dbReference type="GO" id="GO:0008270">
    <property type="term" value="F:zinc ion binding"/>
    <property type="evidence" value="ECO:0007669"/>
    <property type="project" value="UniProtKB-UniRule"/>
</dbReference>
<dbReference type="SUPFAM" id="SSF56731">
    <property type="entry name" value="DNA primase core"/>
    <property type="match status" value="1"/>
</dbReference>
<evidence type="ECO:0000256" key="2">
    <source>
        <dbReference type="ARBA" id="ARBA00022515"/>
    </source>
</evidence>
<evidence type="ECO:0000313" key="16">
    <source>
        <dbReference type="EMBL" id="SPU38111.1"/>
    </source>
</evidence>
<evidence type="ECO:0000256" key="9">
    <source>
        <dbReference type="ARBA" id="ARBA00022842"/>
    </source>
</evidence>
<dbReference type="InterPro" id="IPR050219">
    <property type="entry name" value="DnaG_primase"/>
</dbReference>
<dbReference type="InterPro" id="IPR016136">
    <property type="entry name" value="DNA_helicase_N/primase_C"/>
</dbReference>
<dbReference type="PANTHER" id="PTHR30313">
    <property type="entry name" value="DNA PRIMASE"/>
    <property type="match status" value="1"/>
</dbReference>
<evidence type="ECO:0000256" key="3">
    <source>
        <dbReference type="ARBA" id="ARBA00022679"/>
    </source>
</evidence>
<dbReference type="InterPro" id="IPR036977">
    <property type="entry name" value="DNA_primase_Znf_CHC2"/>
</dbReference>
<evidence type="ECO:0000256" key="12">
    <source>
        <dbReference type="HAMAP-Rule" id="MF_00974"/>
    </source>
</evidence>
<dbReference type="Pfam" id="PF10410">
    <property type="entry name" value="DnaB_bind"/>
    <property type="match status" value="1"/>
</dbReference>
<dbReference type="GO" id="GO:0000428">
    <property type="term" value="C:DNA-directed RNA polymerase complex"/>
    <property type="evidence" value="ECO:0007669"/>
    <property type="project" value="UniProtKB-KW"/>
</dbReference>
<dbReference type="InterPro" id="IPR013264">
    <property type="entry name" value="DNAG_N"/>
</dbReference>
<evidence type="ECO:0000256" key="11">
    <source>
        <dbReference type="ARBA" id="ARBA00023163"/>
    </source>
</evidence>
<evidence type="ECO:0000256" key="1">
    <source>
        <dbReference type="ARBA" id="ARBA00022478"/>
    </source>
</evidence>
<dbReference type="InterPro" id="IPR037068">
    <property type="entry name" value="DNA_primase_core_N_sf"/>
</dbReference>
<dbReference type="GO" id="GO:0003677">
    <property type="term" value="F:DNA binding"/>
    <property type="evidence" value="ECO:0007669"/>
    <property type="project" value="UniProtKB-KW"/>
</dbReference>
<keyword evidence="3 12" id="KW-0808">Transferase</keyword>
<evidence type="ECO:0000256" key="6">
    <source>
        <dbReference type="ARBA" id="ARBA00022723"/>
    </source>
</evidence>
<evidence type="ECO:0000256" key="5">
    <source>
        <dbReference type="ARBA" id="ARBA00022705"/>
    </source>
</evidence>
<dbReference type="CDD" id="cd03364">
    <property type="entry name" value="TOPRIM_DnaG_primases"/>
    <property type="match status" value="1"/>
</dbReference>
<dbReference type="SUPFAM" id="SSF57783">
    <property type="entry name" value="Zinc beta-ribbon"/>
    <property type="match status" value="1"/>
</dbReference>
<dbReference type="Pfam" id="PF08275">
    <property type="entry name" value="DNAG_N"/>
    <property type="match status" value="1"/>
</dbReference>
<dbReference type="GO" id="GO:0005737">
    <property type="term" value="C:cytoplasm"/>
    <property type="evidence" value="ECO:0007669"/>
    <property type="project" value="TreeGrafter"/>
</dbReference>
<feature type="zinc finger region" description="CHC2-type" evidence="12 14">
    <location>
        <begin position="66"/>
        <end position="90"/>
    </location>
</feature>
<comment type="subunit">
    <text evidence="12">Monomer. Interacts with DnaB.</text>
</comment>
<keyword evidence="6 12" id="KW-0479">Metal-binding</keyword>
<protein>
    <recommendedName>
        <fullName evidence="12 13">DNA primase</fullName>
        <ecNumber evidence="12">2.7.7.101</ecNumber>
    </recommendedName>
</protein>
<keyword evidence="4 12" id="KW-0548">Nucleotidyltransferase</keyword>
<keyword evidence="2 12" id="KW-0639">Primosome</keyword>
<dbReference type="HAMAP" id="MF_00974">
    <property type="entry name" value="DNA_primase_DnaG"/>
    <property type="match status" value="1"/>
</dbReference>
<dbReference type="Pfam" id="PF13155">
    <property type="entry name" value="Toprim_2"/>
    <property type="match status" value="1"/>
</dbReference>
<keyword evidence="9" id="KW-0460">Magnesium</keyword>
<dbReference type="SMART" id="SM00493">
    <property type="entry name" value="TOPRIM"/>
    <property type="match status" value="1"/>
</dbReference>
<dbReference type="Gene3D" id="1.10.860.10">
    <property type="entry name" value="DNAb Helicase, Chain A"/>
    <property type="match status" value="1"/>
</dbReference>
<dbReference type="GO" id="GO:0003899">
    <property type="term" value="F:DNA-directed RNA polymerase activity"/>
    <property type="evidence" value="ECO:0007669"/>
    <property type="project" value="UniProtKB-UniRule"/>
</dbReference>
<name>A0A2X1B8H5_9BACI</name>
<evidence type="ECO:0000256" key="14">
    <source>
        <dbReference type="PIRSR" id="PIRSR002811-1"/>
    </source>
</evidence>
<comment type="function">
    <text evidence="12 13">RNA polymerase that catalyzes the synthesis of short RNA molecules used as primers for DNA polymerase during DNA replication.</text>
</comment>
<dbReference type="InterPro" id="IPR002694">
    <property type="entry name" value="Znf_CHC2"/>
</dbReference>
<keyword evidence="7 12" id="KW-0863">Zinc-finger</keyword>
<dbReference type="EC" id="2.7.7.101" evidence="12"/>
<dbReference type="EMBL" id="UAQE01000004">
    <property type="protein sequence ID" value="SPU38111.1"/>
    <property type="molecule type" value="Genomic_DNA"/>
</dbReference>
<keyword evidence="1 12" id="KW-0240">DNA-directed RNA polymerase</keyword>
<keyword evidence="8 12" id="KW-0862">Zinc</keyword>
<organism evidence="16 17">
    <name type="scientific">Lysinibacillus capsici</name>
    <dbReference type="NCBI Taxonomy" id="2115968"/>
    <lineage>
        <taxon>Bacteria</taxon>
        <taxon>Bacillati</taxon>
        <taxon>Bacillota</taxon>
        <taxon>Bacilli</taxon>
        <taxon>Bacillales</taxon>
        <taxon>Bacillaceae</taxon>
        <taxon>Lysinibacillus</taxon>
    </lineage>
</organism>
<dbReference type="InterPro" id="IPR019475">
    <property type="entry name" value="DNA_primase_DnaB-bd"/>
</dbReference>
<evidence type="ECO:0000313" key="17">
    <source>
        <dbReference type="Proteomes" id="UP000251431"/>
    </source>
</evidence>
<feature type="domain" description="Toprim" evidence="15">
    <location>
        <begin position="290"/>
        <end position="371"/>
    </location>
</feature>
<dbReference type="PANTHER" id="PTHR30313:SF2">
    <property type="entry name" value="DNA PRIMASE"/>
    <property type="match status" value="1"/>
</dbReference>
<dbReference type="Pfam" id="PF01807">
    <property type="entry name" value="Zn_ribbon_DnaG"/>
    <property type="match status" value="1"/>
</dbReference>
<dbReference type="AlphaFoldDB" id="A0A2X1B8H5"/>
<dbReference type="Gene3D" id="3.40.1360.10">
    <property type="match status" value="1"/>
</dbReference>
<dbReference type="Gene3D" id="3.90.980.10">
    <property type="entry name" value="DNA primase, catalytic core, N-terminal domain"/>
    <property type="match status" value="1"/>
</dbReference>
<keyword evidence="5 12" id="KW-0235">DNA replication</keyword>
<comment type="cofactor">
    <cofactor evidence="12 13 14">
        <name>Zn(2+)</name>
        <dbReference type="ChEBI" id="CHEBI:29105"/>
    </cofactor>
    <text evidence="12 13 14">Binds 1 zinc ion per monomer.</text>
</comment>
<dbReference type="InterPro" id="IPR034151">
    <property type="entry name" value="TOPRIM_DnaG_bac"/>
</dbReference>
<evidence type="ECO:0000259" key="15">
    <source>
        <dbReference type="PROSITE" id="PS50880"/>
    </source>
</evidence>
<evidence type="ECO:0000256" key="10">
    <source>
        <dbReference type="ARBA" id="ARBA00023125"/>
    </source>
</evidence>
<dbReference type="InterPro" id="IPR030846">
    <property type="entry name" value="DnaG_bac"/>
</dbReference>
<proteinExistence type="inferred from homology"/>
<dbReference type="Proteomes" id="UP000251431">
    <property type="component" value="Unassembled WGS sequence"/>
</dbReference>
<dbReference type="NCBIfam" id="TIGR01391">
    <property type="entry name" value="dnaG"/>
    <property type="match status" value="1"/>
</dbReference>
<dbReference type="PROSITE" id="PS50880">
    <property type="entry name" value="TOPRIM"/>
    <property type="match status" value="1"/>
</dbReference>
<gene>
    <name evidence="12 16" type="primary">dnaG</name>
    <name evidence="16" type="ORF">NCTC7582_04063</name>
</gene>
<dbReference type="STRING" id="1421.A2J09_11060"/>
<dbReference type="GO" id="GO:0006269">
    <property type="term" value="P:DNA replication, synthesis of primer"/>
    <property type="evidence" value="ECO:0007669"/>
    <property type="project" value="UniProtKB-UniRule"/>
</dbReference>
<sequence>MSRNKGILKRIANCVSRTQILKMVMDLAGKIPEEVIEQIRTQSDIVDVISEYMQLTKRGRNWFGLCPFHGEQTPSFSVSTDKQIFHCFGCGAGGNAITFVMDIEGISFPDAVVKLGERVGIHLDVEPSFPGGTKKISKAEERMKEAHAFAADFFHHLLLNTEDGEEPLNYLLERGFTRELIESNNIGWSLPSFDALTILLERKGYNLQEIAESGLIIKREGEERYFDRFRGRIMFPIRDENGKIIAFSGRVLSSNGEEAKYLNSPESPIFQKSEVLYNLDKARTSIRKNRQVVLMEGFMDVLAANSVGVMNVVATMGTSLTNQHITKLKRLVEQITICYDGDNAGFDAAKRAAQLLHTERMKVDIAVLPEKLDPDEYIHTLGGQAFKEQILEKPHAYIAFMMMHARRNKNFQFENDTLQYIQEVLEQLVGRSSPVERDLYIRQLSNETNISEEAIYAQFRKLEANQVRSAKVEMPTQIPSMPVTQQQKPMDAAERAERLLLAHMLHNIDVVDRVLRSEQKEPFVRDAYMAVFVRLVGFYEEYGHPDYQRFVEILDDAELRKIVMEAALVERDPDQAEAEVMDSIRQLQKYRIEQEIYQKMHESKEAEKMHEYARALEIAQQIIHLRKSLSAI</sequence>
<dbReference type="Gene3D" id="3.90.580.10">
    <property type="entry name" value="Zinc finger, CHC2-type domain"/>
    <property type="match status" value="1"/>
</dbReference>
<evidence type="ECO:0000256" key="13">
    <source>
        <dbReference type="PIRNR" id="PIRNR002811"/>
    </source>
</evidence>
<dbReference type="InterPro" id="IPR006295">
    <property type="entry name" value="DNA_primase_DnaG"/>
</dbReference>
<dbReference type="SMART" id="SM00400">
    <property type="entry name" value="ZnF_CHCC"/>
    <property type="match status" value="1"/>
</dbReference>
<evidence type="ECO:0000256" key="4">
    <source>
        <dbReference type="ARBA" id="ARBA00022695"/>
    </source>
</evidence>
<dbReference type="InterPro" id="IPR006171">
    <property type="entry name" value="TOPRIM_dom"/>
</dbReference>
<comment type="domain">
    <text evidence="12">Contains an N-terminal zinc-binding domain, a central core domain that contains the primase activity, and a C-terminal DnaB-binding domain.</text>
</comment>
<evidence type="ECO:0000256" key="8">
    <source>
        <dbReference type="ARBA" id="ARBA00022833"/>
    </source>
</evidence>
<keyword evidence="11 12" id="KW-0804">Transcription</keyword>
<dbReference type="PIRSF" id="PIRSF002811">
    <property type="entry name" value="DnaG"/>
    <property type="match status" value="1"/>
</dbReference>
<dbReference type="GO" id="GO:1990077">
    <property type="term" value="C:primosome complex"/>
    <property type="evidence" value="ECO:0007669"/>
    <property type="project" value="UniProtKB-KW"/>
</dbReference>
<dbReference type="FunFam" id="3.90.580.10:FF:000001">
    <property type="entry name" value="DNA primase"/>
    <property type="match status" value="1"/>
</dbReference>
<evidence type="ECO:0000256" key="7">
    <source>
        <dbReference type="ARBA" id="ARBA00022771"/>
    </source>
</evidence>
<comment type="similarity">
    <text evidence="12 13">Belongs to the DnaG primase family.</text>
</comment>